<proteinExistence type="predicted"/>
<gene>
    <name evidence="2" type="ORF">BHM03_00046427</name>
</gene>
<feature type="region of interest" description="Disordered" evidence="1">
    <location>
        <begin position="40"/>
        <end position="132"/>
    </location>
</feature>
<sequence>MCLLQGLPCHGIPHGKVCNFDLYRPVRVVHTGPPCYRYADRPLPGGSVKNRPSTVDFGRRRSIEREIDRRRSIEEEKGKKKRKRKKKKRGRKNTSPARRPRPPVVVARGRFFSRARRRSISPSGETDRGDVPLPRHHRFASATTAACVRCRGLTIVASHCCRYRFVVT</sequence>
<name>A0A445ML33_ENSVE</name>
<protein>
    <submittedName>
        <fullName evidence="2">Uncharacterized protein</fullName>
    </submittedName>
</protein>
<feature type="compositionally biased region" description="Basic residues" evidence="1">
    <location>
        <begin position="79"/>
        <end position="92"/>
    </location>
</feature>
<dbReference type="EMBL" id="KV876466">
    <property type="protein sequence ID" value="RZR74936.1"/>
    <property type="molecule type" value="Genomic_DNA"/>
</dbReference>
<reference evidence="2" key="1">
    <citation type="journal article" date="2018" name="Data Brief">
        <title>Genome sequence data from 17 accessions of Ensete ventricosum, a staple food crop for millions in Ethiopia.</title>
        <authorList>
            <person name="Yemataw Z."/>
            <person name="Muzemil S."/>
            <person name="Ambachew D."/>
            <person name="Tripathi L."/>
            <person name="Tesfaye K."/>
            <person name="Chala A."/>
            <person name="Farbos A."/>
            <person name="O'Neill P."/>
            <person name="Moore K."/>
            <person name="Grant M."/>
            <person name="Studholme D.J."/>
        </authorList>
    </citation>
    <scope>NUCLEOTIDE SEQUENCE [LARGE SCALE GENOMIC DNA]</scope>
    <source>
        <tissue evidence="2">Leaf</tissue>
    </source>
</reference>
<organism evidence="2">
    <name type="scientific">Ensete ventricosum</name>
    <name type="common">Abyssinian banana</name>
    <name type="synonym">Musa ensete</name>
    <dbReference type="NCBI Taxonomy" id="4639"/>
    <lineage>
        <taxon>Eukaryota</taxon>
        <taxon>Viridiplantae</taxon>
        <taxon>Streptophyta</taxon>
        <taxon>Embryophyta</taxon>
        <taxon>Tracheophyta</taxon>
        <taxon>Spermatophyta</taxon>
        <taxon>Magnoliopsida</taxon>
        <taxon>Liliopsida</taxon>
        <taxon>Zingiberales</taxon>
        <taxon>Musaceae</taxon>
        <taxon>Ensete</taxon>
    </lineage>
</organism>
<evidence type="ECO:0000313" key="2">
    <source>
        <dbReference type="EMBL" id="RZR74936.1"/>
    </source>
</evidence>
<dbReference type="AlphaFoldDB" id="A0A445ML33"/>
<accession>A0A445ML33</accession>
<evidence type="ECO:0000256" key="1">
    <source>
        <dbReference type="SAM" id="MobiDB-lite"/>
    </source>
</evidence>
<feature type="compositionally biased region" description="Basic and acidic residues" evidence="1">
    <location>
        <begin position="57"/>
        <end position="78"/>
    </location>
</feature>
<dbReference type="Proteomes" id="UP000290560">
    <property type="component" value="Unassembled WGS sequence"/>
</dbReference>